<gene>
    <name evidence="3" type="ORF">RS84_00935</name>
</gene>
<evidence type="ECO:0000313" key="3">
    <source>
        <dbReference type="EMBL" id="KJL48768.1"/>
    </source>
</evidence>
<feature type="compositionally biased region" description="Polar residues" evidence="1">
    <location>
        <begin position="421"/>
        <end position="431"/>
    </location>
</feature>
<feature type="transmembrane region" description="Helical" evidence="2">
    <location>
        <begin position="256"/>
        <end position="275"/>
    </location>
</feature>
<feature type="transmembrane region" description="Helical" evidence="2">
    <location>
        <begin position="359"/>
        <end position="377"/>
    </location>
</feature>
<feature type="transmembrane region" description="Helical" evidence="2">
    <location>
        <begin position="182"/>
        <end position="204"/>
    </location>
</feature>
<keyword evidence="2" id="KW-0472">Membrane</keyword>
<evidence type="ECO:0000256" key="1">
    <source>
        <dbReference type="SAM" id="MobiDB-lite"/>
    </source>
</evidence>
<dbReference type="EMBL" id="JYJB01000006">
    <property type="protein sequence ID" value="KJL48768.1"/>
    <property type="molecule type" value="Genomic_DNA"/>
</dbReference>
<proteinExistence type="predicted"/>
<feature type="transmembrane region" description="Helical" evidence="2">
    <location>
        <begin position="317"/>
        <end position="339"/>
    </location>
</feature>
<dbReference type="RefSeq" id="WP_052676212.1">
    <property type="nucleotide sequence ID" value="NZ_JYJB01000006.1"/>
</dbReference>
<feature type="transmembrane region" description="Helical" evidence="2">
    <location>
        <begin position="91"/>
        <end position="109"/>
    </location>
</feature>
<reference evidence="3 4" key="1">
    <citation type="submission" date="2015-02" db="EMBL/GenBank/DDBJ databases">
        <title>Draft genome sequences of ten Microbacterium spp. with emphasis on heavy metal contaminated environments.</title>
        <authorList>
            <person name="Corretto E."/>
        </authorList>
    </citation>
    <scope>NUCLEOTIDE SEQUENCE [LARGE SCALE GENOMIC DNA]</scope>
    <source>
        <strain evidence="3 4">SA35</strain>
    </source>
</reference>
<keyword evidence="2" id="KW-1133">Transmembrane helix</keyword>
<dbReference type="OrthoDB" id="3802671at2"/>
<feature type="transmembrane region" description="Helical" evidence="2">
    <location>
        <begin position="46"/>
        <end position="70"/>
    </location>
</feature>
<dbReference type="AlphaFoldDB" id="A0A0M2HWF3"/>
<accession>A0A0M2HWF3</accession>
<feature type="transmembrane region" description="Helical" evidence="2">
    <location>
        <begin position="152"/>
        <end position="170"/>
    </location>
</feature>
<name>A0A0M2HWF3_9MICO</name>
<feature type="compositionally biased region" description="Low complexity" evidence="1">
    <location>
        <begin position="432"/>
        <end position="449"/>
    </location>
</feature>
<evidence type="ECO:0000256" key="2">
    <source>
        <dbReference type="SAM" id="Phobius"/>
    </source>
</evidence>
<keyword evidence="2" id="KW-0812">Transmembrane</keyword>
<dbReference type="PATRIC" id="fig|273678.4.peg.931"/>
<feature type="region of interest" description="Disordered" evidence="1">
    <location>
        <begin position="404"/>
        <end position="457"/>
    </location>
</feature>
<dbReference type="Proteomes" id="UP000033900">
    <property type="component" value="Unassembled WGS sequence"/>
</dbReference>
<sequence length="457" mass="49096">MLDILRATGRVLWRHWPALLAWFLGATLVHQLLIEAAGLVGGHSATLGLLILPLAVLARLIGFVGMFLVIRDGLRALQAISPLPAAARERRADFMATLLASVLPFFAVYTAQKELNVDVIAYANRALEERLGQIGTADYEASSGDVVLNLSFNVWTILIIVLAVAGRLAWSRWGERMPKAVALVALYFEVVWVFFSLLLLMQAVDAGLGWLATRAFAGWVTDLRAWLAGQFVPLEWMLSGVEWLFEHAGRVILEPLAWLAVAGVVYGQAIASERLRVQARLSERMRAGVDRVPAAVRERVASLTTELRSRGALMGQALLLLWRSGPVMIASYLLLYAVAKAIEPVLGVALVRVIGPHEITFWFGVTTIISLIPMVIAEPIRVSIIAGTFDTSLRALRPADASWTGATPEGGPGLQGATAPQGVTGNLANAPSDSSGSMSSQNGPSASSGTMNGTMMS</sequence>
<evidence type="ECO:0000313" key="4">
    <source>
        <dbReference type="Proteomes" id="UP000033900"/>
    </source>
</evidence>
<keyword evidence="4" id="KW-1185">Reference proteome</keyword>
<dbReference type="STRING" id="273678.RS84_00935"/>
<organism evidence="3 4">
    <name type="scientific">Microbacterium hydrocarbonoxydans</name>
    <dbReference type="NCBI Taxonomy" id="273678"/>
    <lineage>
        <taxon>Bacteria</taxon>
        <taxon>Bacillati</taxon>
        <taxon>Actinomycetota</taxon>
        <taxon>Actinomycetes</taxon>
        <taxon>Micrococcales</taxon>
        <taxon>Microbacteriaceae</taxon>
        <taxon>Microbacterium</taxon>
    </lineage>
</organism>
<protein>
    <submittedName>
        <fullName evidence="3">Uncharacterized protein</fullName>
    </submittedName>
</protein>
<comment type="caution">
    <text evidence="3">The sequence shown here is derived from an EMBL/GenBank/DDBJ whole genome shotgun (WGS) entry which is preliminary data.</text>
</comment>